<feature type="non-terminal residue" evidence="7">
    <location>
        <position position="334"/>
    </location>
</feature>
<feature type="transmembrane region" description="Helical" evidence="6">
    <location>
        <begin position="124"/>
        <end position="147"/>
    </location>
</feature>
<accession>A0A9N9N2R1</accession>
<dbReference type="AlphaFoldDB" id="A0A9N9N2R1"/>
<evidence type="ECO:0000256" key="4">
    <source>
        <dbReference type="ARBA" id="ARBA00023136"/>
    </source>
</evidence>
<evidence type="ECO:0000256" key="6">
    <source>
        <dbReference type="SAM" id="Phobius"/>
    </source>
</evidence>
<organism evidence="7 8">
    <name type="scientific">Ambispora leptoticha</name>
    <dbReference type="NCBI Taxonomy" id="144679"/>
    <lineage>
        <taxon>Eukaryota</taxon>
        <taxon>Fungi</taxon>
        <taxon>Fungi incertae sedis</taxon>
        <taxon>Mucoromycota</taxon>
        <taxon>Glomeromycotina</taxon>
        <taxon>Glomeromycetes</taxon>
        <taxon>Archaeosporales</taxon>
        <taxon>Ambisporaceae</taxon>
        <taxon>Ambispora</taxon>
    </lineage>
</organism>
<dbReference type="PANTHER" id="PTHR28013:SF3">
    <property type="entry name" value="PROTEIN DCV1-RELATED"/>
    <property type="match status" value="1"/>
</dbReference>
<keyword evidence="8" id="KW-1185">Reference proteome</keyword>
<evidence type="ECO:0000256" key="1">
    <source>
        <dbReference type="ARBA" id="ARBA00004141"/>
    </source>
</evidence>
<evidence type="ECO:0000256" key="3">
    <source>
        <dbReference type="ARBA" id="ARBA00022989"/>
    </source>
</evidence>
<dbReference type="OrthoDB" id="10584116at2759"/>
<protein>
    <submittedName>
        <fullName evidence="7">13791_t:CDS:1</fullName>
    </submittedName>
</protein>
<dbReference type="Pfam" id="PF06687">
    <property type="entry name" value="SUR7"/>
    <property type="match status" value="1"/>
</dbReference>
<dbReference type="Proteomes" id="UP000789508">
    <property type="component" value="Unassembled WGS sequence"/>
</dbReference>
<evidence type="ECO:0000313" key="7">
    <source>
        <dbReference type="EMBL" id="CAG8697791.1"/>
    </source>
</evidence>
<feature type="compositionally biased region" description="Polar residues" evidence="5">
    <location>
        <begin position="316"/>
        <end position="326"/>
    </location>
</feature>
<dbReference type="EMBL" id="CAJVPS010018524">
    <property type="protein sequence ID" value="CAG8697791.1"/>
    <property type="molecule type" value="Genomic_DNA"/>
</dbReference>
<keyword evidence="3 6" id="KW-1133">Transmembrane helix</keyword>
<feature type="transmembrane region" description="Helical" evidence="6">
    <location>
        <begin position="87"/>
        <end position="112"/>
    </location>
</feature>
<dbReference type="GO" id="GO:0005886">
    <property type="term" value="C:plasma membrane"/>
    <property type="evidence" value="ECO:0007669"/>
    <property type="project" value="InterPro"/>
</dbReference>
<gene>
    <name evidence="7" type="ORF">ALEPTO_LOCUS11454</name>
</gene>
<comment type="subcellular location">
    <subcellularLocation>
        <location evidence="1">Membrane</location>
        <topology evidence="1">Multi-pass membrane protein</topology>
    </subcellularLocation>
</comment>
<reference evidence="7" key="1">
    <citation type="submission" date="2021-06" db="EMBL/GenBank/DDBJ databases">
        <authorList>
            <person name="Kallberg Y."/>
            <person name="Tangrot J."/>
            <person name="Rosling A."/>
        </authorList>
    </citation>
    <scope>NUCLEOTIDE SEQUENCE</scope>
    <source>
        <strain evidence="7">FL130A</strain>
    </source>
</reference>
<feature type="transmembrane region" description="Helical" evidence="6">
    <location>
        <begin position="14"/>
        <end position="35"/>
    </location>
</feature>
<dbReference type="InterPro" id="IPR051380">
    <property type="entry name" value="pH-response_reg_palI/RIM9"/>
</dbReference>
<name>A0A9N9N2R1_9GLOM</name>
<dbReference type="InterPro" id="IPR009571">
    <property type="entry name" value="SUR7/Rim9-like_fungi"/>
</dbReference>
<evidence type="ECO:0000313" key="8">
    <source>
        <dbReference type="Proteomes" id="UP000789508"/>
    </source>
</evidence>
<evidence type="ECO:0000256" key="2">
    <source>
        <dbReference type="ARBA" id="ARBA00022692"/>
    </source>
</evidence>
<feature type="compositionally biased region" description="Low complexity" evidence="5">
    <location>
        <begin position="271"/>
        <end position="282"/>
    </location>
</feature>
<feature type="compositionally biased region" description="Polar residues" evidence="5">
    <location>
        <begin position="249"/>
        <end position="270"/>
    </location>
</feature>
<comment type="caution">
    <text evidence="7">The sequence shown here is derived from an EMBL/GenBank/DDBJ whole genome shotgun (WGS) entry which is preliminary data.</text>
</comment>
<dbReference type="GO" id="GO:0032153">
    <property type="term" value="C:cell division site"/>
    <property type="evidence" value="ECO:0007669"/>
    <property type="project" value="TreeGrafter"/>
</dbReference>
<feature type="compositionally biased region" description="Polar residues" evidence="5">
    <location>
        <begin position="283"/>
        <end position="308"/>
    </location>
</feature>
<evidence type="ECO:0000256" key="5">
    <source>
        <dbReference type="SAM" id="MobiDB-lite"/>
    </source>
</evidence>
<feature type="region of interest" description="Disordered" evidence="5">
    <location>
        <begin position="199"/>
        <end position="334"/>
    </location>
</feature>
<keyword evidence="2 6" id="KW-0812">Transmembrane</keyword>
<keyword evidence="4 6" id="KW-0472">Membrane</keyword>
<proteinExistence type="predicted"/>
<dbReference type="GO" id="GO:0035838">
    <property type="term" value="C:growing cell tip"/>
    <property type="evidence" value="ECO:0007669"/>
    <property type="project" value="TreeGrafter"/>
</dbReference>
<sequence>SIYSHIMRFPGRGATLPTILSLAATIGLFLVNISVPITHIDITLLRINGISAKQTVLSGLWGACNADYTVCSNPKLGYQINHLNSTILGYLAVTHILAAVLSFILTCIGGCAHKLSVNKPLLRSAARLAICVILVDLLALLVDYLVYKELISSNVKQVELGNGWWIIIGRNTNTDTRILPESLMVGDPNRRYQQTLSQLGNTNNDTKILPDSLMVGDPNYRRPLPTPPNRSSYSISNNYPRRPLMTPPILSNQHSTTPLQSPHNIDNNGDYSYQPSSSYQQQIITPTYSTHSYRPPSRQNSQPSYQYQDTRDSIRGSVQYNPQDQRGSGGDVRK</sequence>
<dbReference type="PANTHER" id="PTHR28013">
    <property type="entry name" value="PROTEIN DCV1-RELATED"/>
    <property type="match status" value="1"/>
</dbReference>
<feature type="compositionally biased region" description="Polar residues" evidence="5">
    <location>
        <begin position="229"/>
        <end position="239"/>
    </location>
</feature>